<feature type="region of interest" description="Disordered" evidence="1">
    <location>
        <begin position="1"/>
        <end position="32"/>
    </location>
</feature>
<gene>
    <name evidence="2" type="ORF">F4X14_00110</name>
</gene>
<evidence type="ECO:0000256" key="1">
    <source>
        <dbReference type="SAM" id="MobiDB-lite"/>
    </source>
</evidence>
<organism evidence="2">
    <name type="scientific">Caldilineaceae bacterium SB0661_bin_32</name>
    <dbReference type="NCBI Taxonomy" id="2605255"/>
    <lineage>
        <taxon>Bacteria</taxon>
        <taxon>Bacillati</taxon>
        <taxon>Chloroflexota</taxon>
        <taxon>Caldilineae</taxon>
        <taxon>Caldilineales</taxon>
        <taxon>Caldilineaceae</taxon>
    </lineage>
</organism>
<reference evidence="2" key="1">
    <citation type="submission" date="2019-09" db="EMBL/GenBank/DDBJ databases">
        <title>Characterisation of the sponge microbiome using genome-centric metagenomics.</title>
        <authorList>
            <person name="Engelberts J.P."/>
            <person name="Robbins S.J."/>
            <person name="De Goeij J.M."/>
            <person name="Aranda M."/>
            <person name="Bell S.C."/>
            <person name="Webster N.S."/>
        </authorList>
    </citation>
    <scope>NUCLEOTIDE SEQUENCE</scope>
    <source>
        <strain evidence="2">SB0661_bin_32</strain>
    </source>
</reference>
<sequence>MPTRFVKQARSSRQSLTPSKATPAPTTNSILAAAPPQMSAAMHSGLLPVANEAPGAFDGVLQSRVHPPLELISRTGSNTNT</sequence>
<comment type="caution">
    <text evidence="2">The sequence shown here is derived from an EMBL/GenBank/DDBJ whole genome shotgun (WGS) entry which is preliminary data.</text>
</comment>
<protein>
    <submittedName>
        <fullName evidence="2">Uncharacterized protein</fullName>
    </submittedName>
</protein>
<accession>A0A6B1D1B4</accession>
<dbReference type="EMBL" id="VXMH01000001">
    <property type="protein sequence ID" value="MYC93348.1"/>
    <property type="molecule type" value="Genomic_DNA"/>
</dbReference>
<name>A0A6B1D1B4_9CHLR</name>
<proteinExistence type="predicted"/>
<evidence type="ECO:0000313" key="2">
    <source>
        <dbReference type="EMBL" id="MYC93348.1"/>
    </source>
</evidence>
<dbReference type="AlphaFoldDB" id="A0A6B1D1B4"/>
<feature type="compositionally biased region" description="Polar residues" evidence="1">
    <location>
        <begin position="9"/>
        <end position="30"/>
    </location>
</feature>